<evidence type="ECO:0000256" key="4">
    <source>
        <dbReference type="ARBA" id="ARBA00022813"/>
    </source>
</evidence>
<evidence type="ECO:0000259" key="8">
    <source>
        <dbReference type="Pfam" id="PF00717"/>
    </source>
</evidence>
<evidence type="ECO:0000256" key="2">
    <source>
        <dbReference type="ARBA" id="ARBA00022763"/>
    </source>
</evidence>
<dbReference type="EC" id="3.4.21.88" evidence="9"/>
<gene>
    <name evidence="9" type="primary">lexA_3</name>
    <name evidence="9" type="ORF">PWN146_04937</name>
</gene>
<keyword evidence="5" id="KW-0234">DNA repair</keyword>
<reference evidence="9" key="1">
    <citation type="submission" date="2016-05" db="EMBL/GenBank/DDBJ databases">
        <authorList>
            <person name="Cock P.J.A."/>
            <person name="Cock P.J.A."/>
        </authorList>
    </citation>
    <scope>NUCLEOTIDE SEQUENCE</scope>
    <source>
        <strain evidence="9">PWN146_assembly</strain>
    </source>
</reference>
<dbReference type="NCBIfam" id="NF007621">
    <property type="entry name" value="PRK10276.1"/>
    <property type="match status" value="1"/>
</dbReference>
<dbReference type="GO" id="GO:0006281">
    <property type="term" value="P:DNA repair"/>
    <property type="evidence" value="ECO:0007669"/>
    <property type="project" value="UniProtKB-KW"/>
</dbReference>
<dbReference type="InterPro" id="IPR036286">
    <property type="entry name" value="LexA/Signal_pep-like_sf"/>
</dbReference>
<dbReference type="GO" id="GO:0006355">
    <property type="term" value="P:regulation of DNA-templated transcription"/>
    <property type="evidence" value="ECO:0007669"/>
    <property type="project" value="InterPro"/>
</dbReference>
<feature type="domain" description="Peptidase S24/S26A/S26B/S26C" evidence="8">
    <location>
        <begin position="9"/>
        <end position="119"/>
    </location>
</feature>
<dbReference type="PANTHER" id="PTHR33516:SF2">
    <property type="entry name" value="LEXA REPRESSOR-RELATED"/>
    <property type="match status" value="1"/>
</dbReference>
<dbReference type="InterPro" id="IPR015927">
    <property type="entry name" value="Peptidase_S24_S26A/B/C"/>
</dbReference>
<keyword evidence="3 7" id="KW-0378">Hydrolase</keyword>
<keyword evidence="2" id="KW-0227">DNA damage</keyword>
<dbReference type="InterPro" id="IPR050077">
    <property type="entry name" value="LexA_repressor"/>
</dbReference>
<evidence type="ECO:0000256" key="6">
    <source>
        <dbReference type="ARBA" id="ARBA00023236"/>
    </source>
</evidence>
<dbReference type="EMBL" id="LT575490">
    <property type="protein sequence ID" value="SAY46172.1"/>
    <property type="molecule type" value="Genomic_DNA"/>
</dbReference>
<dbReference type="GO" id="GO:0009432">
    <property type="term" value="P:SOS response"/>
    <property type="evidence" value="ECO:0007669"/>
    <property type="project" value="UniProtKB-KW"/>
</dbReference>
<comment type="similarity">
    <text evidence="1 7">Belongs to the peptidase S24 family.</text>
</comment>
<dbReference type="Pfam" id="PF00717">
    <property type="entry name" value="Peptidase_S24"/>
    <property type="match status" value="1"/>
</dbReference>
<evidence type="ECO:0000313" key="9">
    <source>
        <dbReference type="EMBL" id="SAY46172.1"/>
    </source>
</evidence>
<dbReference type="AlphaFoldDB" id="A0A1C3HMA5"/>
<sequence length="126" mass="13950">MPVRLYDAGVPCGFPSPAQDYLEQRLSLDDICIRHPESTYLVRAEGQSMQDAGILDGDLLVVECFYRAQHGDIVIATVDGEFTCKRLQLLPRPMLFPANPAFAPIPLGDDIETVIFGVVRHAIHTL</sequence>
<dbReference type="PRINTS" id="PR00726">
    <property type="entry name" value="LEXASERPTASE"/>
</dbReference>
<dbReference type="InterPro" id="IPR039418">
    <property type="entry name" value="LexA-like"/>
</dbReference>
<dbReference type="InterPro" id="IPR006197">
    <property type="entry name" value="Peptidase_S24_LexA"/>
</dbReference>
<proteinExistence type="inferred from homology"/>
<dbReference type="CDD" id="cd06529">
    <property type="entry name" value="S24_LexA-like"/>
    <property type="match status" value="1"/>
</dbReference>
<dbReference type="GO" id="GO:0004252">
    <property type="term" value="F:serine-type endopeptidase activity"/>
    <property type="evidence" value="ECO:0007669"/>
    <property type="project" value="UniProtKB-EC"/>
</dbReference>
<evidence type="ECO:0000256" key="3">
    <source>
        <dbReference type="ARBA" id="ARBA00022801"/>
    </source>
</evidence>
<dbReference type="SUPFAM" id="SSF51306">
    <property type="entry name" value="LexA/Signal peptidase"/>
    <property type="match status" value="1"/>
</dbReference>
<dbReference type="PANTHER" id="PTHR33516">
    <property type="entry name" value="LEXA REPRESSOR"/>
    <property type="match status" value="1"/>
</dbReference>
<evidence type="ECO:0000256" key="5">
    <source>
        <dbReference type="ARBA" id="ARBA00023204"/>
    </source>
</evidence>
<name>A0A1C3HMA5_SERMA</name>
<keyword evidence="6" id="KW-0742">SOS response</keyword>
<evidence type="ECO:0000256" key="1">
    <source>
        <dbReference type="ARBA" id="ARBA00007484"/>
    </source>
</evidence>
<dbReference type="Gene3D" id="2.10.109.10">
    <property type="entry name" value="Umud Fragment, subunit A"/>
    <property type="match status" value="1"/>
</dbReference>
<evidence type="ECO:0000256" key="7">
    <source>
        <dbReference type="RuleBase" id="RU003991"/>
    </source>
</evidence>
<dbReference type="GO" id="GO:0003677">
    <property type="term" value="F:DNA binding"/>
    <property type="evidence" value="ECO:0007669"/>
    <property type="project" value="InterPro"/>
</dbReference>
<accession>A0A1C3HMA5</accession>
<keyword evidence="4 7" id="KW-0068">Autocatalytic cleavage</keyword>
<organism evidence="9">
    <name type="scientific">Serratia marcescens</name>
    <dbReference type="NCBI Taxonomy" id="615"/>
    <lineage>
        <taxon>Bacteria</taxon>
        <taxon>Pseudomonadati</taxon>
        <taxon>Pseudomonadota</taxon>
        <taxon>Gammaproteobacteria</taxon>
        <taxon>Enterobacterales</taxon>
        <taxon>Yersiniaceae</taxon>
        <taxon>Serratia</taxon>
    </lineage>
</organism>
<protein>
    <submittedName>
        <fullName evidence="9">LexA repressor</fullName>
        <ecNumber evidence="9">3.4.21.88</ecNumber>
    </submittedName>
</protein>